<feature type="compositionally biased region" description="Low complexity" evidence="1">
    <location>
        <begin position="91"/>
        <end position="107"/>
    </location>
</feature>
<evidence type="ECO:0000313" key="3">
    <source>
        <dbReference type="EMBL" id="MDF3834556.1"/>
    </source>
</evidence>
<proteinExistence type="predicted"/>
<reference evidence="3 4" key="1">
    <citation type="submission" date="2023-03" db="EMBL/GenBank/DDBJ databases">
        <title>Draft assemblies of triclosan tolerant bacteria isolated from returned activated sludge.</title>
        <authorList>
            <person name="Van Hamelsveld S."/>
        </authorList>
    </citation>
    <scope>NUCLEOTIDE SEQUENCE [LARGE SCALE GENOMIC DNA]</scope>
    <source>
        <strain evidence="3 4">GW210010_S58</strain>
    </source>
</reference>
<gene>
    <name evidence="3" type="ORF">P3W85_16560</name>
</gene>
<dbReference type="Pfam" id="PF13663">
    <property type="entry name" value="DUF4148"/>
    <property type="match status" value="1"/>
</dbReference>
<accession>A0ABT6APN1</accession>
<feature type="signal peptide" evidence="2">
    <location>
        <begin position="1"/>
        <end position="28"/>
    </location>
</feature>
<dbReference type="Proteomes" id="UP001216674">
    <property type="component" value="Unassembled WGS sequence"/>
</dbReference>
<protein>
    <submittedName>
        <fullName evidence="3">DUF4148 domain-containing protein</fullName>
    </submittedName>
</protein>
<evidence type="ECO:0000256" key="1">
    <source>
        <dbReference type="SAM" id="MobiDB-lite"/>
    </source>
</evidence>
<dbReference type="RefSeq" id="WP_276265576.1">
    <property type="nucleotide sequence ID" value="NZ_JARJLM010000281.1"/>
</dbReference>
<feature type="chain" id="PRO_5047060562" evidence="2">
    <location>
        <begin position="29"/>
        <end position="107"/>
    </location>
</feature>
<dbReference type="EMBL" id="JARJLM010000281">
    <property type="protein sequence ID" value="MDF3834556.1"/>
    <property type="molecule type" value="Genomic_DNA"/>
</dbReference>
<comment type="caution">
    <text evidence="3">The sequence shown here is derived from an EMBL/GenBank/DDBJ whole genome shotgun (WGS) entry which is preliminary data.</text>
</comment>
<keyword evidence="4" id="KW-1185">Reference proteome</keyword>
<feature type="region of interest" description="Disordered" evidence="1">
    <location>
        <begin position="84"/>
        <end position="107"/>
    </location>
</feature>
<evidence type="ECO:0000256" key="2">
    <source>
        <dbReference type="SAM" id="SignalP"/>
    </source>
</evidence>
<keyword evidence="2" id="KW-0732">Signal</keyword>
<sequence>MSNPRSDEMKTRSLKWLVFAIASPMSFAAGFAQAQPAASRGMPQVTRAGILRELQELESVGYNPSTPGDTRYPDDLQQALQKLDAKHRAEAGAAAETARPAQTTATQ</sequence>
<evidence type="ECO:0000313" key="4">
    <source>
        <dbReference type="Proteomes" id="UP001216674"/>
    </source>
</evidence>
<dbReference type="InterPro" id="IPR025421">
    <property type="entry name" value="DUF4148"/>
</dbReference>
<organism evidence="3 4">
    <name type="scientific">Cupriavidus basilensis</name>
    <dbReference type="NCBI Taxonomy" id="68895"/>
    <lineage>
        <taxon>Bacteria</taxon>
        <taxon>Pseudomonadati</taxon>
        <taxon>Pseudomonadota</taxon>
        <taxon>Betaproteobacteria</taxon>
        <taxon>Burkholderiales</taxon>
        <taxon>Burkholderiaceae</taxon>
        <taxon>Cupriavidus</taxon>
    </lineage>
</organism>
<name>A0ABT6APN1_9BURK</name>